<dbReference type="PANTHER" id="PTHR43132:SF8">
    <property type="entry name" value="HTH-TYPE TRANSCRIPTIONAL REGULATOR KMTR"/>
    <property type="match status" value="1"/>
</dbReference>
<evidence type="ECO:0000313" key="6">
    <source>
        <dbReference type="Proteomes" id="UP000305546"/>
    </source>
</evidence>
<dbReference type="EMBL" id="VDFW01000009">
    <property type="protein sequence ID" value="TNC26100.1"/>
    <property type="molecule type" value="Genomic_DNA"/>
</dbReference>
<dbReference type="Proteomes" id="UP000305546">
    <property type="component" value="Unassembled WGS sequence"/>
</dbReference>
<dbReference type="InterPro" id="IPR036388">
    <property type="entry name" value="WH-like_DNA-bd_sf"/>
</dbReference>
<dbReference type="SUPFAM" id="SSF46785">
    <property type="entry name" value="Winged helix' DNA-binding domain"/>
    <property type="match status" value="1"/>
</dbReference>
<accession>A0A5C4M4G4</accession>
<dbReference type="AlphaFoldDB" id="A0A5C4M4G4"/>
<dbReference type="Pfam" id="PF01022">
    <property type="entry name" value="HTH_5"/>
    <property type="match status" value="1"/>
</dbReference>
<keyword evidence="6" id="KW-1185">Reference proteome</keyword>
<dbReference type="InterPro" id="IPR045981">
    <property type="entry name" value="DUF5937"/>
</dbReference>
<dbReference type="GO" id="GO:0003700">
    <property type="term" value="F:DNA-binding transcription factor activity"/>
    <property type="evidence" value="ECO:0007669"/>
    <property type="project" value="InterPro"/>
</dbReference>
<dbReference type="Gene3D" id="1.10.10.10">
    <property type="entry name" value="Winged helix-like DNA-binding domain superfamily/Winged helix DNA-binding domain"/>
    <property type="match status" value="1"/>
</dbReference>
<protein>
    <submittedName>
        <fullName evidence="5">Helix-turn-helix transcriptional regulator</fullName>
    </submittedName>
</protein>
<name>A0A5C4M4G4_9PSEU</name>
<keyword evidence="1" id="KW-0805">Transcription regulation</keyword>
<reference evidence="5 6" key="1">
    <citation type="submission" date="2019-06" db="EMBL/GenBank/DDBJ databases">
        <title>Amycolatopsis alkalitolerans sp. nov., isolated from Gastrodia elata Blume.</title>
        <authorList>
            <person name="Narsing Rao M.P."/>
            <person name="Li W.J."/>
        </authorList>
    </citation>
    <scope>NUCLEOTIDE SEQUENCE [LARGE SCALE GENOMIC DNA]</scope>
    <source>
        <strain evidence="5 6">SYSUP0005</strain>
    </source>
</reference>
<dbReference type="InterPro" id="IPR001845">
    <property type="entry name" value="HTH_ArsR_DNA-bd_dom"/>
</dbReference>
<dbReference type="GO" id="GO:0003677">
    <property type="term" value="F:DNA binding"/>
    <property type="evidence" value="ECO:0007669"/>
    <property type="project" value="UniProtKB-KW"/>
</dbReference>
<dbReference type="InterPro" id="IPR051011">
    <property type="entry name" value="Metal_resp_trans_reg"/>
</dbReference>
<keyword evidence="3" id="KW-0804">Transcription</keyword>
<evidence type="ECO:0000256" key="3">
    <source>
        <dbReference type="ARBA" id="ARBA00023163"/>
    </source>
</evidence>
<feature type="domain" description="HTH arsR-type" evidence="4">
    <location>
        <begin position="241"/>
        <end position="313"/>
    </location>
</feature>
<keyword evidence="2" id="KW-0238">DNA-binding</keyword>
<gene>
    <name evidence="5" type="ORF">FG385_13110</name>
</gene>
<comment type="caution">
    <text evidence="5">The sequence shown here is derived from an EMBL/GenBank/DDBJ whole genome shotgun (WGS) entry which is preliminary data.</text>
</comment>
<evidence type="ECO:0000256" key="2">
    <source>
        <dbReference type="ARBA" id="ARBA00023125"/>
    </source>
</evidence>
<dbReference type="PANTHER" id="PTHR43132">
    <property type="entry name" value="ARSENICAL RESISTANCE OPERON REPRESSOR ARSR-RELATED"/>
    <property type="match status" value="1"/>
</dbReference>
<proteinExistence type="predicted"/>
<evidence type="ECO:0000256" key="1">
    <source>
        <dbReference type="ARBA" id="ARBA00023015"/>
    </source>
</evidence>
<dbReference type="SMART" id="SM00418">
    <property type="entry name" value="HTH_ARSR"/>
    <property type="match status" value="1"/>
</dbReference>
<sequence length="316" mass="34722">MIELELTSRGAQRVRFGISPLEEAMGAMQVILGRRRHPAYLPWLTTARARAGELPIDGLRRVLSGRHYITDFLSPPPEAPETTAEWQLARIRRTPPEQVAAELAMVDADLGDLADDPVRARDRLADEMAIVWTELVEGQWPRLRAVLTEDIAYRSRRLAEGGIRLVLADLNPRVRLTGDQVLIDIRSRSRLRLDRRGLLLLPGAFAWPGVGVMAVPPWQPSLLYPARGIARVWSPAREPDRRLAAVLGRTKAALLASLDEPACTAALAARLGLAPGTVSAHLTALRDAGILTSSRNGHEVRYRRSDLGEGLLVGIG</sequence>
<evidence type="ECO:0000313" key="5">
    <source>
        <dbReference type="EMBL" id="TNC26100.1"/>
    </source>
</evidence>
<organism evidence="5 6">
    <name type="scientific">Amycolatopsis alkalitolerans</name>
    <dbReference type="NCBI Taxonomy" id="2547244"/>
    <lineage>
        <taxon>Bacteria</taxon>
        <taxon>Bacillati</taxon>
        <taxon>Actinomycetota</taxon>
        <taxon>Actinomycetes</taxon>
        <taxon>Pseudonocardiales</taxon>
        <taxon>Pseudonocardiaceae</taxon>
        <taxon>Amycolatopsis</taxon>
    </lineage>
</organism>
<evidence type="ECO:0000259" key="4">
    <source>
        <dbReference type="SMART" id="SM00418"/>
    </source>
</evidence>
<dbReference type="OrthoDB" id="3460651at2"/>
<dbReference type="RefSeq" id="WP_139096967.1">
    <property type="nucleotide sequence ID" value="NZ_VDFW01000009.1"/>
</dbReference>
<dbReference type="InterPro" id="IPR036390">
    <property type="entry name" value="WH_DNA-bd_sf"/>
</dbReference>
<dbReference type="Pfam" id="PF19361">
    <property type="entry name" value="DUF5937"/>
    <property type="match status" value="1"/>
</dbReference>